<dbReference type="PANTHER" id="PTHR31760">
    <property type="entry name" value="S-ADENOSYL-L-METHIONINE-DEPENDENT METHYLTRANSFERASES SUPERFAMILY PROTEIN"/>
    <property type="match status" value="1"/>
</dbReference>
<keyword evidence="5 6" id="KW-0949">S-adenosyl-L-methionine</keyword>
<protein>
    <recommendedName>
        <fullName evidence="6">Ribosomal RNA small subunit methyltransferase G</fullName>
        <ecNumber evidence="6">2.1.1.-</ecNumber>
    </recommendedName>
    <alternativeName>
        <fullName evidence="6">16S rRNA 7-methylguanosine methyltransferase</fullName>
        <shortName evidence="6">16S rRNA m7G methyltransferase</shortName>
    </alternativeName>
</protein>
<keyword evidence="1 6" id="KW-0963">Cytoplasm</keyword>
<dbReference type="GO" id="GO:0070043">
    <property type="term" value="F:rRNA (guanine-N7-)-methyltransferase activity"/>
    <property type="evidence" value="ECO:0007669"/>
    <property type="project" value="UniProtKB-UniRule"/>
</dbReference>
<dbReference type="Proteomes" id="UP000675664">
    <property type="component" value="Unassembled WGS sequence"/>
</dbReference>
<dbReference type="PIRSF" id="PIRSF003078">
    <property type="entry name" value="GidB"/>
    <property type="match status" value="1"/>
</dbReference>
<feature type="binding site" evidence="6">
    <location>
        <begin position="126"/>
        <end position="127"/>
    </location>
    <ligand>
        <name>S-adenosyl-L-methionine</name>
        <dbReference type="ChEBI" id="CHEBI:59789"/>
    </ligand>
</feature>
<evidence type="ECO:0000256" key="1">
    <source>
        <dbReference type="ARBA" id="ARBA00022490"/>
    </source>
</evidence>
<dbReference type="CDD" id="cd02440">
    <property type="entry name" value="AdoMet_MTases"/>
    <property type="match status" value="1"/>
</dbReference>
<evidence type="ECO:0000256" key="2">
    <source>
        <dbReference type="ARBA" id="ARBA00022552"/>
    </source>
</evidence>
<dbReference type="EC" id="2.1.1.-" evidence="6"/>
<evidence type="ECO:0000256" key="5">
    <source>
        <dbReference type="ARBA" id="ARBA00022691"/>
    </source>
</evidence>
<evidence type="ECO:0000256" key="6">
    <source>
        <dbReference type="HAMAP-Rule" id="MF_00074"/>
    </source>
</evidence>
<dbReference type="NCBIfam" id="TIGR00138">
    <property type="entry name" value="rsmG_gidB"/>
    <property type="match status" value="1"/>
</dbReference>
<comment type="similarity">
    <text evidence="6">Belongs to the methyltransferase superfamily. RNA methyltransferase RsmG family.</text>
</comment>
<dbReference type="InterPro" id="IPR029063">
    <property type="entry name" value="SAM-dependent_MTases_sf"/>
</dbReference>
<reference evidence="7" key="1">
    <citation type="submission" date="2021-04" db="EMBL/GenBank/DDBJ databases">
        <title>Sinoanaerobacter chloroacetimidivorans sp. nov., an obligate anaerobic bacterium isolated from anaerobic sludge.</title>
        <authorList>
            <person name="Bao Y."/>
        </authorList>
    </citation>
    <scope>NUCLEOTIDE SEQUENCE</scope>
    <source>
        <strain evidence="7">BAD-6</strain>
    </source>
</reference>
<dbReference type="InterPro" id="IPR003682">
    <property type="entry name" value="rRNA_ssu_MeTfrase_G"/>
</dbReference>
<dbReference type="FunFam" id="3.40.50.150:FF:000041">
    <property type="entry name" value="Ribosomal RNA small subunit methyltransferase G"/>
    <property type="match status" value="1"/>
</dbReference>
<evidence type="ECO:0000256" key="3">
    <source>
        <dbReference type="ARBA" id="ARBA00022603"/>
    </source>
</evidence>
<keyword evidence="4 6" id="KW-0808">Transferase</keyword>
<dbReference type="SUPFAM" id="SSF53335">
    <property type="entry name" value="S-adenosyl-L-methionine-dependent methyltransferases"/>
    <property type="match status" value="1"/>
</dbReference>
<proteinExistence type="inferred from homology"/>
<feature type="binding site" evidence="6">
    <location>
        <position position="75"/>
    </location>
    <ligand>
        <name>S-adenosyl-L-methionine</name>
        <dbReference type="ChEBI" id="CHEBI:59789"/>
    </ligand>
</feature>
<dbReference type="Gene3D" id="3.40.50.150">
    <property type="entry name" value="Vaccinia Virus protein VP39"/>
    <property type="match status" value="1"/>
</dbReference>
<sequence>MKLLTDAMHHLQIQYTDEMLEQFQKYMDFILEWNEKVNLTAITDKEEFVKKHFVDSILCGGIPQVSKANKIIDVGTGAGFPGVPLAIIYPEKEFLLMDSLNKRIKIIKEITDEIQLKNISVRHGRAEDLGREKDLRECFDLCVSRAVANLAVLSEYCLPFVKVGGWFAAYKSAGAEEEIKNSLKAITMLGGKLQQTQTQNIPGFDLEHPILLIEKVNKTLAKYPRKAGTPAKEPLK</sequence>
<gene>
    <name evidence="6 7" type="primary">rsmG</name>
    <name evidence="7" type="ORF">KCX82_11120</name>
</gene>
<keyword evidence="2 6" id="KW-0698">rRNA processing</keyword>
<comment type="caution">
    <text evidence="6">Lacks conserved residue(s) required for the propagation of feature annotation.</text>
</comment>
<accession>A0A8J7W118</accession>
<dbReference type="GO" id="GO:0005829">
    <property type="term" value="C:cytosol"/>
    <property type="evidence" value="ECO:0007669"/>
    <property type="project" value="TreeGrafter"/>
</dbReference>
<evidence type="ECO:0000256" key="4">
    <source>
        <dbReference type="ARBA" id="ARBA00022679"/>
    </source>
</evidence>
<organism evidence="7 8">
    <name type="scientific">Sinanaerobacter chloroacetimidivorans</name>
    <dbReference type="NCBI Taxonomy" id="2818044"/>
    <lineage>
        <taxon>Bacteria</taxon>
        <taxon>Bacillati</taxon>
        <taxon>Bacillota</taxon>
        <taxon>Clostridia</taxon>
        <taxon>Peptostreptococcales</taxon>
        <taxon>Anaerovoracaceae</taxon>
        <taxon>Sinanaerobacter</taxon>
    </lineage>
</organism>
<comment type="subcellular location">
    <subcellularLocation>
        <location evidence="6">Cytoplasm</location>
    </subcellularLocation>
</comment>
<comment type="function">
    <text evidence="6">Specifically methylates the N7 position of a guanine in 16S rRNA.</text>
</comment>
<name>A0A8J7W118_9FIRM</name>
<comment type="caution">
    <text evidence="7">The sequence shown here is derived from an EMBL/GenBank/DDBJ whole genome shotgun (WGS) entry which is preliminary data.</text>
</comment>
<keyword evidence="8" id="KW-1185">Reference proteome</keyword>
<evidence type="ECO:0000313" key="7">
    <source>
        <dbReference type="EMBL" id="MBR0598429.1"/>
    </source>
</evidence>
<dbReference type="AlphaFoldDB" id="A0A8J7W118"/>
<dbReference type="Pfam" id="PF02527">
    <property type="entry name" value="GidB"/>
    <property type="match status" value="1"/>
</dbReference>
<keyword evidence="3 6" id="KW-0489">Methyltransferase</keyword>
<dbReference type="PANTHER" id="PTHR31760:SF0">
    <property type="entry name" value="S-ADENOSYL-L-METHIONINE-DEPENDENT METHYLTRANSFERASES SUPERFAMILY PROTEIN"/>
    <property type="match status" value="1"/>
</dbReference>
<feature type="binding site" evidence="6">
    <location>
        <position position="80"/>
    </location>
    <ligand>
        <name>S-adenosyl-L-methionine</name>
        <dbReference type="ChEBI" id="CHEBI:59789"/>
    </ligand>
</feature>
<dbReference type="EMBL" id="JAGSND010000006">
    <property type="protein sequence ID" value="MBR0598429.1"/>
    <property type="molecule type" value="Genomic_DNA"/>
</dbReference>
<dbReference type="RefSeq" id="WP_227018550.1">
    <property type="nucleotide sequence ID" value="NZ_JAGSND010000006.1"/>
</dbReference>
<feature type="binding site" evidence="6">
    <location>
        <position position="145"/>
    </location>
    <ligand>
        <name>S-adenosyl-L-methionine</name>
        <dbReference type="ChEBI" id="CHEBI:59789"/>
    </ligand>
</feature>
<evidence type="ECO:0000313" key="8">
    <source>
        <dbReference type="Proteomes" id="UP000675664"/>
    </source>
</evidence>
<dbReference type="HAMAP" id="MF_00074">
    <property type="entry name" value="16SrRNA_methyltr_G"/>
    <property type="match status" value="1"/>
</dbReference>
<reference evidence="7" key="2">
    <citation type="submission" date="2021-04" db="EMBL/GenBank/DDBJ databases">
        <authorList>
            <person name="Liu J."/>
        </authorList>
    </citation>
    <scope>NUCLEOTIDE SEQUENCE</scope>
    <source>
        <strain evidence="7">BAD-6</strain>
    </source>
</reference>